<comment type="caution">
    <text evidence="1">The sequence shown here is derived from an EMBL/GenBank/DDBJ whole genome shotgun (WGS) entry which is preliminary data.</text>
</comment>
<proteinExistence type="predicted"/>
<dbReference type="EMBL" id="BAAANS010000043">
    <property type="protein sequence ID" value="GAA2112433.1"/>
    <property type="molecule type" value="Genomic_DNA"/>
</dbReference>
<name>A0ABN2XIT4_9ACTN</name>
<sequence length="189" mass="19829">MPLSHVSKLFSIVDCKITPLLTDPAGGTATYAAQSIDVPGIRVLTVAGSVQAKTLRGDNKLLDSNSYVDGVTASAEHAKLSLDVLAAILGGTVMDSGTTPAQKSTLGITGANAVLPYFKIEGVTPPGGSDALGGDVHLVLYKCQLSKFPDLGFQGDDYRIPKFEVNCVPLASTDKWFDYVFNETAVPIP</sequence>
<evidence type="ECO:0000313" key="1">
    <source>
        <dbReference type="EMBL" id="GAA2112433.1"/>
    </source>
</evidence>
<protein>
    <recommendedName>
        <fullName evidence="3">Tail tube protein</fullName>
    </recommendedName>
</protein>
<organism evidence="1 2">
    <name type="scientific">Kitasatospora saccharophila</name>
    <dbReference type="NCBI Taxonomy" id="407973"/>
    <lineage>
        <taxon>Bacteria</taxon>
        <taxon>Bacillati</taxon>
        <taxon>Actinomycetota</taxon>
        <taxon>Actinomycetes</taxon>
        <taxon>Kitasatosporales</taxon>
        <taxon>Streptomycetaceae</taxon>
        <taxon>Kitasatospora</taxon>
    </lineage>
</organism>
<dbReference type="Proteomes" id="UP001500897">
    <property type="component" value="Unassembled WGS sequence"/>
</dbReference>
<gene>
    <name evidence="1" type="ORF">GCM10009759_55150</name>
</gene>
<dbReference type="RefSeq" id="WP_344555709.1">
    <property type="nucleotide sequence ID" value="NZ_BAAANS010000043.1"/>
</dbReference>
<evidence type="ECO:0000313" key="2">
    <source>
        <dbReference type="Proteomes" id="UP001500897"/>
    </source>
</evidence>
<keyword evidence="2" id="KW-1185">Reference proteome</keyword>
<evidence type="ECO:0008006" key="3">
    <source>
        <dbReference type="Google" id="ProtNLM"/>
    </source>
</evidence>
<accession>A0ABN2XIT4</accession>
<reference evidence="1 2" key="1">
    <citation type="journal article" date="2019" name="Int. J. Syst. Evol. Microbiol.">
        <title>The Global Catalogue of Microorganisms (GCM) 10K type strain sequencing project: providing services to taxonomists for standard genome sequencing and annotation.</title>
        <authorList>
            <consortium name="The Broad Institute Genomics Platform"/>
            <consortium name="The Broad Institute Genome Sequencing Center for Infectious Disease"/>
            <person name="Wu L."/>
            <person name="Ma J."/>
        </authorList>
    </citation>
    <scope>NUCLEOTIDE SEQUENCE [LARGE SCALE GENOMIC DNA]</scope>
    <source>
        <strain evidence="1 2">JCM 14559</strain>
    </source>
</reference>